<feature type="region of interest" description="Disordered" evidence="5">
    <location>
        <begin position="511"/>
        <end position="532"/>
    </location>
</feature>
<dbReference type="Proteomes" id="UP000306954">
    <property type="component" value="Unassembled WGS sequence"/>
</dbReference>
<feature type="compositionally biased region" description="Basic and acidic residues" evidence="5">
    <location>
        <begin position="511"/>
        <end position="525"/>
    </location>
</feature>
<dbReference type="PANTHER" id="PTHR31250">
    <property type="entry name" value="IQ DOMAIN-CONTAINING PROTEIN IQM3"/>
    <property type="match status" value="1"/>
</dbReference>
<dbReference type="PROSITE" id="PS50096">
    <property type="entry name" value="IQ"/>
    <property type="match status" value="1"/>
</dbReference>
<gene>
    <name evidence="6" type="ORF">E3P90_01194</name>
</gene>
<accession>A0A4T0GJ62</accession>
<feature type="region of interest" description="Disordered" evidence="5">
    <location>
        <begin position="151"/>
        <end position="176"/>
    </location>
</feature>
<dbReference type="GO" id="GO:0005634">
    <property type="term" value="C:nucleus"/>
    <property type="evidence" value="ECO:0007669"/>
    <property type="project" value="UniProtKB-SubCell"/>
</dbReference>
<evidence type="ECO:0000313" key="7">
    <source>
        <dbReference type="Proteomes" id="UP000306954"/>
    </source>
</evidence>
<organism evidence="6 7">
    <name type="scientific">Wallemia ichthyophaga</name>
    <dbReference type="NCBI Taxonomy" id="245174"/>
    <lineage>
        <taxon>Eukaryota</taxon>
        <taxon>Fungi</taxon>
        <taxon>Dikarya</taxon>
        <taxon>Basidiomycota</taxon>
        <taxon>Wallemiomycotina</taxon>
        <taxon>Wallemiomycetes</taxon>
        <taxon>Wallemiales</taxon>
        <taxon>Wallemiaceae</taxon>
        <taxon>Wallemia</taxon>
    </lineage>
</organism>
<feature type="compositionally biased region" description="Polar residues" evidence="5">
    <location>
        <begin position="304"/>
        <end position="316"/>
    </location>
</feature>
<comment type="subcellular location">
    <subcellularLocation>
        <location evidence="2">Cytoplasm</location>
    </subcellularLocation>
    <subcellularLocation>
        <location evidence="1">Nucleus</location>
    </subcellularLocation>
</comment>
<feature type="region of interest" description="Disordered" evidence="5">
    <location>
        <begin position="304"/>
        <end position="338"/>
    </location>
</feature>
<sequence>MNDEKAEQAAIKIQAVFRGRLDRIQVQQQRLAAATRWSEILTGKHIACCSLYQHSLSPVADLKMKEAVLSQTSARRNSATERFQRAGFFASRLHDGLSSRDQYQDQDQDPKQVSAKVQEMLTKKEENGGKEGAAEKVLNLKFISKAKSKKRDVERRLQGRVGPDQKPTQALQEKQSKRLEEQHWLEMIDTKHRYGVNLKCYHKLWSVSGTSDNFFRWLDYGEGTHLDLDECPRERLDKEQIFYCSAEQRLNYLVVPNPLTGLLHWAKNGEAVDTAPDRWQDSGDGSGIIPLQEGFEGGQCEQYQQHAQDNRSSISEDSSVWTSFDSPSSSDDDDEIAQRERDDAYEHAHDMIDLDDKKDDKTHHKYTARGIMDRLLRKTVGKNTWIYVSEDESGNLPDNMFVGIKSTGTFQHSSFLSGGLVSSAGLIRVRNGQISALSPLSGHYRSSINHFKIFLNEMEKQGLNLDKVKVGKSEVMLWGLERYGSISKNHRERKRSASIKIRGLAEKLHITETSETRETNDENKAPRARARQ</sequence>
<evidence type="ECO:0000256" key="4">
    <source>
        <dbReference type="ARBA" id="ARBA00023242"/>
    </source>
</evidence>
<feature type="compositionally biased region" description="Low complexity" evidence="5">
    <location>
        <begin position="317"/>
        <end position="329"/>
    </location>
</feature>
<keyword evidence="3" id="KW-0963">Cytoplasm</keyword>
<dbReference type="PANTHER" id="PTHR31250:SF27">
    <property type="entry name" value="IQ DOMAIN-CONTAINING PROTEIN IQM5"/>
    <property type="match status" value="1"/>
</dbReference>
<evidence type="ECO:0000256" key="1">
    <source>
        <dbReference type="ARBA" id="ARBA00004123"/>
    </source>
</evidence>
<name>A0A4T0GJ62_WALIC</name>
<dbReference type="AlphaFoldDB" id="A0A4T0GJ62"/>
<evidence type="ECO:0000256" key="5">
    <source>
        <dbReference type="SAM" id="MobiDB-lite"/>
    </source>
</evidence>
<comment type="caution">
    <text evidence="6">The sequence shown here is derived from an EMBL/GenBank/DDBJ whole genome shotgun (WGS) entry which is preliminary data.</text>
</comment>
<reference evidence="6 7" key="1">
    <citation type="submission" date="2019-03" db="EMBL/GenBank/DDBJ databases">
        <title>Sequencing 23 genomes of Wallemia ichthyophaga.</title>
        <authorList>
            <person name="Gostincar C."/>
        </authorList>
    </citation>
    <scope>NUCLEOTIDE SEQUENCE [LARGE SCALE GENOMIC DNA]</scope>
    <source>
        <strain evidence="6 7">EXF-8621</strain>
    </source>
</reference>
<protein>
    <recommendedName>
        <fullName evidence="8">IQ domain-containing protein IQM6</fullName>
    </recommendedName>
</protein>
<proteinExistence type="predicted"/>
<evidence type="ECO:0008006" key="8">
    <source>
        <dbReference type="Google" id="ProtNLM"/>
    </source>
</evidence>
<evidence type="ECO:0000256" key="3">
    <source>
        <dbReference type="ARBA" id="ARBA00022490"/>
    </source>
</evidence>
<dbReference type="GO" id="GO:0005737">
    <property type="term" value="C:cytoplasm"/>
    <property type="evidence" value="ECO:0007669"/>
    <property type="project" value="UniProtKB-SubCell"/>
</dbReference>
<keyword evidence="4" id="KW-0539">Nucleus</keyword>
<dbReference type="InterPro" id="IPR044159">
    <property type="entry name" value="IQM"/>
</dbReference>
<feature type="region of interest" description="Disordered" evidence="5">
    <location>
        <begin position="274"/>
        <end position="293"/>
    </location>
</feature>
<dbReference type="OrthoDB" id="7344096at2759"/>
<dbReference type="EMBL" id="SPOF01000010">
    <property type="protein sequence ID" value="TIB14644.1"/>
    <property type="molecule type" value="Genomic_DNA"/>
</dbReference>
<evidence type="ECO:0000313" key="6">
    <source>
        <dbReference type="EMBL" id="TIB14644.1"/>
    </source>
</evidence>
<evidence type="ECO:0000256" key="2">
    <source>
        <dbReference type="ARBA" id="ARBA00004496"/>
    </source>
</evidence>